<reference evidence="1 2" key="1">
    <citation type="submission" date="2019-07" db="EMBL/GenBank/DDBJ databases">
        <title>Chromosome genome assembly for large yellow croaker.</title>
        <authorList>
            <person name="Xiao S."/>
        </authorList>
    </citation>
    <scope>NUCLEOTIDE SEQUENCE [LARGE SCALE GENOMIC DNA]</scope>
    <source>
        <strain evidence="1">JMULYC20181020</strain>
        <tissue evidence="1">Muscle</tissue>
    </source>
</reference>
<accession>A0A6G0IQZ9</accession>
<organism evidence="1 2">
    <name type="scientific">Larimichthys crocea</name>
    <name type="common">Large yellow croaker</name>
    <name type="synonym">Pseudosciaena crocea</name>
    <dbReference type="NCBI Taxonomy" id="215358"/>
    <lineage>
        <taxon>Eukaryota</taxon>
        <taxon>Metazoa</taxon>
        <taxon>Chordata</taxon>
        <taxon>Craniata</taxon>
        <taxon>Vertebrata</taxon>
        <taxon>Euteleostomi</taxon>
        <taxon>Actinopterygii</taxon>
        <taxon>Neopterygii</taxon>
        <taxon>Teleostei</taxon>
        <taxon>Neoteleostei</taxon>
        <taxon>Acanthomorphata</taxon>
        <taxon>Eupercaria</taxon>
        <taxon>Sciaenidae</taxon>
        <taxon>Larimichthys</taxon>
    </lineage>
</organism>
<dbReference type="EMBL" id="REGW02000007">
    <property type="protein sequence ID" value="KAE8293955.1"/>
    <property type="molecule type" value="Genomic_DNA"/>
</dbReference>
<sequence>MRCHSPHKSYPFTAFRGDNKPNQFKRQWQKIPRQSGAPASVTVVKTSILVAMVSGAALALPVQFQGALERTVVSHYLAFGTDIISRVPYVMTSPLAVSASGAPGVRLIGSLCNDIATTCACVWCSWCQVHRELKYRKKNAKIINVQPVKGTHQDPPPAGFVS</sequence>
<evidence type="ECO:0000313" key="2">
    <source>
        <dbReference type="Proteomes" id="UP000424527"/>
    </source>
</evidence>
<evidence type="ECO:0000313" key="1">
    <source>
        <dbReference type="EMBL" id="KAE8293955.1"/>
    </source>
</evidence>
<protein>
    <submittedName>
        <fullName evidence="1">Uncharacterized protein</fullName>
    </submittedName>
</protein>
<comment type="caution">
    <text evidence="1">The sequence shown here is derived from an EMBL/GenBank/DDBJ whole genome shotgun (WGS) entry which is preliminary data.</text>
</comment>
<name>A0A6G0IQZ9_LARCR</name>
<gene>
    <name evidence="1" type="ORF">D5F01_LYC06897</name>
</gene>
<dbReference type="AlphaFoldDB" id="A0A6G0IQZ9"/>
<keyword evidence="2" id="KW-1185">Reference proteome</keyword>
<dbReference type="Proteomes" id="UP000424527">
    <property type="component" value="Unassembled WGS sequence"/>
</dbReference>
<proteinExistence type="predicted"/>